<keyword evidence="6 7" id="KW-0472">Membrane</keyword>
<dbReference type="FunFam" id="3.40.50.300:FF:000425">
    <property type="entry name" value="Probable ABC transporter, ATP-binding subunit"/>
    <property type="match status" value="1"/>
</dbReference>
<evidence type="ECO:0000256" key="3">
    <source>
        <dbReference type="ARBA" id="ARBA00022741"/>
    </source>
</evidence>
<dbReference type="PROSITE" id="PS50893">
    <property type="entry name" value="ABC_TRANSPORTER_2"/>
    <property type="match status" value="1"/>
</dbReference>
<dbReference type="GO" id="GO:0016887">
    <property type="term" value="F:ATP hydrolysis activity"/>
    <property type="evidence" value="ECO:0007669"/>
    <property type="project" value="InterPro"/>
</dbReference>
<proteinExistence type="inferred from homology"/>
<evidence type="ECO:0000313" key="10">
    <source>
        <dbReference type="Proteomes" id="UP000680348"/>
    </source>
</evidence>
<dbReference type="InterPro" id="IPR050093">
    <property type="entry name" value="ABC_SmlMolc_Importer"/>
</dbReference>
<dbReference type="InterPro" id="IPR003593">
    <property type="entry name" value="AAA+_ATPase"/>
</dbReference>
<comment type="caution">
    <text evidence="9">The sequence shown here is derived from an EMBL/GenBank/DDBJ whole genome shotgun (WGS) entry which is preliminary data.</text>
</comment>
<dbReference type="InterPro" id="IPR017871">
    <property type="entry name" value="ABC_transporter-like_CS"/>
</dbReference>
<evidence type="ECO:0000256" key="2">
    <source>
        <dbReference type="ARBA" id="ARBA00022475"/>
    </source>
</evidence>
<dbReference type="PANTHER" id="PTHR42781:SF4">
    <property type="entry name" value="SPERMIDINE_PUTRESCINE IMPORT ATP-BINDING PROTEIN POTA"/>
    <property type="match status" value="1"/>
</dbReference>
<keyword evidence="4 7" id="KW-0067">ATP-binding</keyword>
<comment type="similarity">
    <text evidence="7">Belongs to the ABC transporter superfamily. Spermidine/putrescine importer (TC 3.A.1.11.1) family.</text>
</comment>
<dbReference type="EC" id="7.6.2.11" evidence="7"/>
<dbReference type="Gene3D" id="3.40.50.300">
    <property type="entry name" value="P-loop containing nucleotide triphosphate hydrolases"/>
    <property type="match status" value="1"/>
</dbReference>
<feature type="domain" description="ABC transporter" evidence="8">
    <location>
        <begin position="14"/>
        <end position="244"/>
    </location>
</feature>
<evidence type="ECO:0000256" key="4">
    <source>
        <dbReference type="ARBA" id="ARBA00022840"/>
    </source>
</evidence>
<comment type="catalytic activity">
    <reaction evidence="7">
        <text>ATP + H2O + polyamine-[polyamine-binding protein]Side 1 = ADP + phosphate + polyamineSide 2 + [polyamine-binding protein]Side 1.</text>
        <dbReference type="EC" id="7.6.2.11"/>
    </reaction>
</comment>
<keyword evidence="10" id="KW-1185">Reference proteome</keyword>
<dbReference type="GO" id="GO:0005524">
    <property type="term" value="F:ATP binding"/>
    <property type="evidence" value="ECO:0007669"/>
    <property type="project" value="UniProtKB-KW"/>
</dbReference>
<dbReference type="PROSITE" id="PS00211">
    <property type="entry name" value="ABC_TRANSPORTER_1"/>
    <property type="match status" value="1"/>
</dbReference>
<evidence type="ECO:0000259" key="8">
    <source>
        <dbReference type="PROSITE" id="PS50893"/>
    </source>
</evidence>
<dbReference type="RefSeq" id="WP_188257939.1">
    <property type="nucleotide sequence ID" value="NZ_JABVCF010000024.1"/>
</dbReference>
<dbReference type="SUPFAM" id="SSF52540">
    <property type="entry name" value="P-loop containing nucleoside triphosphate hydrolases"/>
    <property type="match status" value="1"/>
</dbReference>
<dbReference type="InterPro" id="IPR008995">
    <property type="entry name" value="Mo/tungstate-bd_C_term_dom"/>
</dbReference>
<name>A0A942E6U6_9HYPH</name>
<keyword evidence="2 7" id="KW-1003">Cell membrane</keyword>
<comment type="subunit">
    <text evidence="7">The complex is composed of two ATP-binding proteins (PotA), two transmembrane proteins (PotB and PotC) and a solute-binding protein (PotD).</text>
</comment>
<dbReference type="Pfam" id="PF00005">
    <property type="entry name" value="ABC_tran"/>
    <property type="match status" value="1"/>
</dbReference>
<dbReference type="Gene3D" id="2.40.50.100">
    <property type="match status" value="1"/>
</dbReference>
<keyword evidence="5 7" id="KW-1278">Translocase</keyword>
<dbReference type="InterPro" id="IPR003439">
    <property type="entry name" value="ABC_transporter-like_ATP-bd"/>
</dbReference>
<comment type="function">
    <text evidence="7">Part of the ABC transporter complex PotABCD involved in spermidine/putrescine import. Responsible for energy coupling to the transport system.</text>
</comment>
<accession>A0A942E6U6</accession>
<organism evidence="9 10">
    <name type="scientific">Pseudaminobacter soli</name>
    <name type="common">ex Zhang et al. 2022</name>
    <dbReference type="NCBI Taxonomy" id="2831468"/>
    <lineage>
        <taxon>Bacteria</taxon>
        <taxon>Pseudomonadati</taxon>
        <taxon>Pseudomonadota</taxon>
        <taxon>Alphaproteobacteria</taxon>
        <taxon>Hyphomicrobiales</taxon>
        <taxon>Phyllobacteriaceae</taxon>
        <taxon>Pseudaminobacter</taxon>
    </lineage>
</organism>
<dbReference type="Pfam" id="PF08402">
    <property type="entry name" value="TOBE_2"/>
    <property type="match status" value="1"/>
</dbReference>
<evidence type="ECO:0000256" key="5">
    <source>
        <dbReference type="ARBA" id="ARBA00022967"/>
    </source>
</evidence>
<dbReference type="AlphaFoldDB" id="A0A942E6U6"/>
<evidence type="ECO:0000256" key="6">
    <source>
        <dbReference type="ARBA" id="ARBA00023136"/>
    </source>
</evidence>
<dbReference type="GO" id="GO:0043190">
    <property type="term" value="C:ATP-binding cassette (ABC) transporter complex"/>
    <property type="evidence" value="ECO:0007669"/>
    <property type="project" value="InterPro"/>
</dbReference>
<sequence>MTQTADLRTSQPYLSLRNLIKTYGSYTALRDVSIDIKQGEFVALLGPSGCGKTTMLRAIAGLVTPNSGDVLLAGRSLVGVPVERRDLGMVFQSYALFLHMTVAENVGFGLQMRKAPKTAIAAEVDQALCLVRMEGLKDRYPSQLSGGQQQRIALARALVTKPKVLLLDEPLAALDAKLREAMQFELRQLQQQLGITTIFVTHDQHEALAMADRVAVMNSGRVEQFDTPRVMYDEPATPFVAEFIGQMNRWPATLVDRRGADALVRSDSGDIVVRSIDGKVAVGGEVAVMVRPEKMQISAGSGANGSANAVPGRLKGVMFSGEKTFCYVETPLGLMTTVMQNRTTGADVGLASGDEVVVTWRAEDTIAFPSA</sequence>
<dbReference type="Proteomes" id="UP000680348">
    <property type="component" value="Unassembled WGS sequence"/>
</dbReference>
<keyword evidence="1 7" id="KW-0813">Transport</keyword>
<dbReference type="GO" id="GO:0015417">
    <property type="term" value="F:ABC-type polyamine transporter activity"/>
    <property type="evidence" value="ECO:0007669"/>
    <property type="project" value="UniProtKB-EC"/>
</dbReference>
<reference evidence="9" key="1">
    <citation type="submission" date="2021-04" db="EMBL/GenBank/DDBJ databases">
        <title>Pseudaminobacter soli sp. nov., isolated from paddy soil contaminated by heavy metals.</title>
        <authorList>
            <person name="Zhang K."/>
        </authorList>
    </citation>
    <scope>NUCLEOTIDE SEQUENCE</scope>
    <source>
        <strain evidence="9">19-2017</strain>
    </source>
</reference>
<evidence type="ECO:0000256" key="7">
    <source>
        <dbReference type="RuleBase" id="RU364083"/>
    </source>
</evidence>
<evidence type="ECO:0000256" key="1">
    <source>
        <dbReference type="ARBA" id="ARBA00022448"/>
    </source>
</evidence>
<dbReference type="InterPro" id="IPR027417">
    <property type="entry name" value="P-loop_NTPase"/>
</dbReference>
<dbReference type="PANTHER" id="PTHR42781">
    <property type="entry name" value="SPERMIDINE/PUTRESCINE IMPORT ATP-BINDING PROTEIN POTA"/>
    <property type="match status" value="1"/>
</dbReference>
<dbReference type="SMART" id="SM00382">
    <property type="entry name" value="AAA"/>
    <property type="match status" value="1"/>
</dbReference>
<dbReference type="NCBIfam" id="TIGR01187">
    <property type="entry name" value="potA"/>
    <property type="match status" value="1"/>
</dbReference>
<dbReference type="InterPro" id="IPR005893">
    <property type="entry name" value="PotA-like"/>
</dbReference>
<dbReference type="GO" id="GO:0015697">
    <property type="term" value="P:quaternary ammonium group transport"/>
    <property type="evidence" value="ECO:0007669"/>
    <property type="project" value="UniProtKB-ARBA"/>
</dbReference>
<protein>
    <recommendedName>
        <fullName evidence="7">Spermidine/putrescine import ATP-binding protein PotA</fullName>
        <ecNumber evidence="7">7.6.2.11</ecNumber>
    </recommendedName>
</protein>
<keyword evidence="3 7" id="KW-0547">Nucleotide-binding</keyword>
<evidence type="ECO:0000313" key="9">
    <source>
        <dbReference type="EMBL" id="MBS3652390.1"/>
    </source>
</evidence>
<dbReference type="EMBL" id="JAGWCR010000024">
    <property type="protein sequence ID" value="MBS3652390.1"/>
    <property type="molecule type" value="Genomic_DNA"/>
</dbReference>
<dbReference type="InterPro" id="IPR013611">
    <property type="entry name" value="Transp-assoc_OB_typ2"/>
</dbReference>
<dbReference type="SUPFAM" id="SSF50331">
    <property type="entry name" value="MOP-like"/>
    <property type="match status" value="1"/>
</dbReference>
<gene>
    <name evidence="7" type="primary">potA</name>
    <name evidence="9" type="ORF">KEU06_27750</name>
</gene>